<evidence type="ECO:0000313" key="3">
    <source>
        <dbReference type="RefSeq" id="XP_010783433.1"/>
    </source>
</evidence>
<dbReference type="KEGG" id="ncc:104957494"/>
<name>A0A6I9P994_9TELE</name>
<protein>
    <submittedName>
        <fullName evidence="3">Unconventional myosin-VIIa-like</fullName>
    </submittedName>
</protein>
<feature type="non-terminal residue" evidence="3">
    <location>
        <position position="131"/>
    </location>
</feature>
<proteinExistence type="predicted"/>
<feature type="domain" description="MyTH4" evidence="1">
    <location>
        <begin position="1"/>
        <end position="131"/>
    </location>
</feature>
<organism evidence="2 3">
    <name type="scientific">Notothenia coriiceps</name>
    <name type="common">black rockcod</name>
    <dbReference type="NCBI Taxonomy" id="8208"/>
    <lineage>
        <taxon>Eukaryota</taxon>
        <taxon>Metazoa</taxon>
        <taxon>Chordata</taxon>
        <taxon>Craniata</taxon>
        <taxon>Vertebrata</taxon>
        <taxon>Euteleostomi</taxon>
        <taxon>Actinopterygii</taxon>
        <taxon>Neopterygii</taxon>
        <taxon>Teleostei</taxon>
        <taxon>Neoteleostei</taxon>
        <taxon>Acanthomorphata</taxon>
        <taxon>Eupercaria</taxon>
        <taxon>Perciformes</taxon>
        <taxon>Notothenioidei</taxon>
        <taxon>Nototheniidae</taxon>
        <taxon>Notothenia</taxon>
    </lineage>
</organism>
<keyword evidence="2" id="KW-1185">Reference proteome</keyword>
<sequence length="131" mass="14896">AALAVWITVLRFMGDLQEPKSQMAINDGSEKIPVMTKIYETLGKRTYKRELQELQVEGENSAIDSQKRNSVRHKLVSLTLKRKSKITEEVTRRLTEGDYGLQGNSMLEDRPTSNLEKLHFIIGNAILRPAL</sequence>
<dbReference type="GO" id="GO:0005856">
    <property type="term" value="C:cytoskeleton"/>
    <property type="evidence" value="ECO:0007669"/>
    <property type="project" value="InterPro"/>
</dbReference>
<dbReference type="AlphaFoldDB" id="A0A6I9P994"/>
<feature type="non-terminal residue" evidence="3">
    <location>
        <position position="1"/>
    </location>
</feature>
<dbReference type="InterPro" id="IPR038185">
    <property type="entry name" value="MyTH4_dom_sf"/>
</dbReference>
<dbReference type="Gene3D" id="1.25.40.530">
    <property type="entry name" value="MyTH4 domain"/>
    <property type="match status" value="1"/>
</dbReference>
<dbReference type="InterPro" id="IPR000857">
    <property type="entry name" value="MyTH4_dom"/>
</dbReference>
<dbReference type="OrthoDB" id="6108017at2759"/>
<gene>
    <name evidence="3" type="primary">LOC104957494</name>
</gene>
<dbReference type="PROSITE" id="PS51016">
    <property type="entry name" value="MYTH4"/>
    <property type="match status" value="1"/>
</dbReference>
<dbReference type="RefSeq" id="XP_010783433.1">
    <property type="nucleotide sequence ID" value="XM_010785131.1"/>
</dbReference>
<accession>A0A6I9P994</accession>
<dbReference type="GeneID" id="104957494"/>
<evidence type="ECO:0000259" key="1">
    <source>
        <dbReference type="PROSITE" id="PS51016"/>
    </source>
</evidence>
<dbReference type="Proteomes" id="UP000504611">
    <property type="component" value="Unplaced"/>
</dbReference>
<evidence type="ECO:0000313" key="2">
    <source>
        <dbReference type="Proteomes" id="UP000504611"/>
    </source>
</evidence>
<reference evidence="3" key="1">
    <citation type="submission" date="2025-08" db="UniProtKB">
        <authorList>
            <consortium name="RefSeq"/>
        </authorList>
    </citation>
    <scope>IDENTIFICATION</scope>
    <source>
        <tissue evidence="3">Muscle</tissue>
    </source>
</reference>